<keyword evidence="1" id="KW-0802">TPR repeat</keyword>
<dbReference type="OrthoDB" id="1926212at2759"/>
<dbReference type="SMART" id="SM00028">
    <property type="entry name" value="TPR"/>
    <property type="match status" value="2"/>
</dbReference>
<evidence type="ECO:0000313" key="4">
    <source>
        <dbReference type="Proteomes" id="UP000030745"/>
    </source>
</evidence>
<feature type="transmembrane region" description="Helical" evidence="2">
    <location>
        <begin position="201"/>
        <end position="223"/>
    </location>
</feature>
<dbReference type="PROSITE" id="PS50005">
    <property type="entry name" value="TPR"/>
    <property type="match status" value="1"/>
</dbReference>
<protein>
    <submittedName>
        <fullName evidence="3">Uncharacterized protein</fullName>
    </submittedName>
</protein>
<dbReference type="InterPro" id="IPR011990">
    <property type="entry name" value="TPR-like_helical_dom_sf"/>
</dbReference>
<dbReference type="InterPro" id="IPR019734">
    <property type="entry name" value="TPR_rpt"/>
</dbReference>
<dbReference type="EMBL" id="KK583197">
    <property type="protein sequence ID" value="KDO31871.1"/>
    <property type="molecule type" value="Genomic_DNA"/>
</dbReference>
<keyword evidence="2" id="KW-0812">Transmembrane</keyword>
<accession>A0A067CZC5</accession>
<dbReference type="OMA" id="YNDYMSA"/>
<proteinExistence type="predicted"/>
<dbReference type="Gene3D" id="1.25.40.10">
    <property type="entry name" value="Tetratricopeptide repeat domain"/>
    <property type="match status" value="1"/>
</dbReference>
<name>A0A067CZC5_SAPPC</name>
<feature type="repeat" description="TPR" evidence="1">
    <location>
        <begin position="78"/>
        <end position="111"/>
    </location>
</feature>
<feature type="transmembrane region" description="Helical" evidence="2">
    <location>
        <begin position="391"/>
        <end position="412"/>
    </location>
</feature>
<feature type="transmembrane region" description="Helical" evidence="2">
    <location>
        <begin position="418"/>
        <end position="442"/>
    </location>
</feature>
<sequence length="445" mass="48482">MAASFADDVLKRVCAVVAIPTAYYASKDPRLAAYAVLPRYSAALYVGVLGAVASHACLATCYKRLYAGAVKPWKADAHSIHYERGLERFLERNYAKAIKHFTRAIESRPSEGLYYARRADSYLVTSELQLAYNDYVTASLLSPDDDDATARVATCAAKFSSPPVYAPATPPPSRSFFRRFLRRHVPGTSSAKPWTATARDLVLLFALTIPVFLAVYACVSIAVDTSLTLASFAGYCCRGVGRRAWRHVLHPTGIALAPLATTIFTLVGQSFEFLARQIVAILEFAHGPFERMLAAIFRGVGRLFELLTHPLGLMRWLVTTPMTMALSLLNEAGHALNAAISPEIKRRVMSLASDLVESTCKVALHCIRGLWNVLVIVARVARQLVTLTYDVAVAVGLPTLVSSINQLVASLLGSVYHVVQSICGLVAELLQGVLGIFGSVMFHFK</sequence>
<keyword evidence="4" id="KW-1185">Reference proteome</keyword>
<evidence type="ECO:0000256" key="2">
    <source>
        <dbReference type="SAM" id="Phobius"/>
    </source>
</evidence>
<dbReference type="RefSeq" id="XP_012197749.1">
    <property type="nucleotide sequence ID" value="XM_012342359.1"/>
</dbReference>
<keyword evidence="2" id="KW-0472">Membrane</keyword>
<feature type="transmembrane region" description="Helical" evidence="2">
    <location>
        <begin position="248"/>
        <end position="267"/>
    </location>
</feature>
<feature type="transmembrane region" description="Helical" evidence="2">
    <location>
        <begin position="42"/>
        <end position="62"/>
    </location>
</feature>
<dbReference type="SUPFAM" id="SSF48452">
    <property type="entry name" value="TPR-like"/>
    <property type="match status" value="1"/>
</dbReference>
<keyword evidence="2" id="KW-1133">Transmembrane helix</keyword>
<gene>
    <name evidence="3" type="ORF">SPRG_03791</name>
</gene>
<evidence type="ECO:0000313" key="3">
    <source>
        <dbReference type="EMBL" id="KDO31871.1"/>
    </source>
</evidence>
<dbReference type="GeneID" id="24126273"/>
<organism evidence="3 4">
    <name type="scientific">Saprolegnia parasitica (strain CBS 223.65)</name>
    <dbReference type="NCBI Taxonomy" id="695850"/>
    <lineage>
        <taxon>Eukaryota</taxon>
        <taxon>Sar</taxon>
        <taxon>Stramenopiles</taxon>
        <taxon>Oomycota</taxon>
        <taxon>Saprolegniomycetes</taxon>
        <taxon>Saprolegniales</taxon>
        <taxon>Saprolegniaceae</taxon>
        <taxon>Saprolegnia</taxon>
    </lineage>
</organism>
<dbReference type="VEuPathDB" id="FungiDB:SPRG_03791"/>
<dbReference type="KEGG" id="spar:SPRG_03791"/>
<dbReference type="AlphaFoldDB" id="A0A067CZC5"/>
<reference evidence="3 4" key="1">
    <citation type="journal article" date="2013" name="PLoS Genet.">
        <title>Distinctive expansion of potential virulence genes in the genome of the oomycete fish pathogen Saprolegnia parasitica.</title>
        <authorList>
            <person name="Jiang R.H."/>
            <person name="de Bruijn I."/>
            <person name="Haas B.J."/>
            <person name="Belmonte R."/>
            <person name="Lobach L."/>
            <person name="Christie J."/>
            <person name="van den Ackerveken G."/>
            <person name="Bottin A."/>
            <person name="Bulone V."/>
            <person name="Diaz-Moreno S.M."/>
            <person name="Dumas B."/>
            <person name="Fan L."/>
            <person name="Gaulin E."/>
            <person name="Govers F."/>
            <person name="Grenville-Briggs L.J."/>
            <person name="Horner N.R."/>
            <person name="Levin J.Z."/>
            <person name="Mammella M."/>
            <person name="Meijer H.J."/>
            <person name="Morris P."/>
            <person name="Nusbaum C."/>
            <person name="Oome S."/>
            <person name="Phillips A.J."/>
            <person name="van Rooyen D."/>
            <person name="Rzeszutek E."/>
            <person name="Saraiva M."/>
            <person name="Secombes C.J."/>
            <person name="Seidl M.F."/>
            <person name="Snel B."/>
            <person name="Stassen J.H."/>
            <person name="Sykes S."/>
            <person name="Tripathy S."/>
            <person name="van den Berg H."/>
            <person name="Vega-Arreguin J.C."/>
            <person name="Wawra S."/>
            <person name="Young S.K."/>
            <person name="Zeng Q."/>
            <person name="Dieguez-Uribeondo J."/>
            <person name="Russ C."/>
            <person name="Tyler B.M."/>
            <person name="van West P."/>
        </authorList>
    </citation>
    <scope>NUCLEOTIDE SEQUENCE [LARGE SCALE GENOMIC DNA]</scope>
    <source>
        <strain evidence="3 4">CBS 223.65</strain>
    </source>
</reference>
<dbReference type="Proteomes" id="UP000030745">
    <property type="component" value="Unassembled WGS sequence"/>
</dbReference>
<evidence type="ECO:0000256" key="1">
    <source>
        <dbReference type="PROSITE-ProRule" id="PRU00339"/>
    </source>
</evidence>